<evidence type="ECO:0000256" key="4">
    <source>
        <dbReference type="ARBA" id="ARBA00022989"/>
    </source>
</evidence>
<dbReference type="Proteomes" id="UP001056291">
    <property type="component" value="Chromosome"/>
</dbReference>
<comment type="subcellular location">
    <subcellularLocation>
        <location evidence="1">Membrane</location>
        <topology evidence="1">Multi-pass membrane protein</topology>
    </subcellularLocation>
</comment>
<keyword evidence="5 7" id="KW-0472">Membrane</keyword>
<sequence length="236" mass="23789">MSNDVKNYQKYAAELIGTLVLVLFGCGSAVIAGDQIGFAGISFAFGFSVLIMVYAIGGISGCHINPAVTCGMVVAGRMQIREAIIYVIMQCIGAILGAAILYVIASGKAGYDIAVNGLGQNGYGASSPAGYAMTAAFIAEVVLTAIFIFVILGSTGARAAAGFAGLAIGISLVVIHLVGIPITGTSVNPARSLGPALLVGGEALAQLWLFWVAPLIGGALGAILWKVTSSETGDAS</sequence>
<evidence type="ECO:0000256" key="5">
    <source>
        <dbReference type="ARBA" id="ARBA00023136"/>
    </source>
</evidence>
<evidence type="ECO:0000256" key="6">
    <source>
        <dbReference type="RuleBase" id="RU000477"/>
    </source>
</evidence>
<keyword evidence="6" id="KW-0813">Transport</keyword>
<dbReference type="PANTHER" id="PTHR19139:SF199">
    <property type="entry name" value="MIP17260P"/>
    <property type="match status" value="1"/>
</dbReference>
<dbReference type="EMBL" id="CP098747">
    <property type="protein sequence ID" value="USG61917.1"/>
    <property type="molecule type" value="Genomic_DNA"/>
</dbReference>
<keyword evidence="3 6" id="KW-0812">Transmembrane</keyword>
<dbReference type="SUPFAM" id="SSF81338">
    <property type="entry name" value="Aquaporin-like"/>
    <property type="match status" value="1"/>
</dbReference>
<evidence type="ECO:0000256" key="1">
    <source>
        <dbReference type="ARBA" id="ARBA00004141"/>
    </source>
</evidence>
<feature type="transmembrane region" description="Helical" evidence="7">
    <location>
        <begin position="12"/>
        <end position="32"/>
    </location>
</feature>
<accession>A0ABY4W3Y9</accession>
<protein>
    <submittedName>
        <fullName evidence="8">Aquaporin Z</fullName>
    </submittedName>
</protein>
<evidence type="ECO:0000313" key="8">
    <source>
        <dbReference type="EMBL" id="USG61917.1"/>
    </source>
</evidence>
<dbReference type="PROSITE" id="PS51257">
    <property type="entry name" value="PROKAR_LIPOPROTEIN"/>
    <property type="match status" value="1"/>
</dbReference>
<dbReference type="PRINTS" id="PR00783">
    <property type="entry name" value="MINTRINSICP"/>
</dbReference>
<comment type="similarity">
    <text evidence="2 6">Belongs to the MIP/aquaporin (TC 1.A.8) family.</text>
</comment>
<organism evidence="8 9">
    <name type="scientific">Sneathiella marina</name>
    <dbReference type="NCBI Taxonomy" id="2950108"/>
    <lineage>
        <taxon>Bacteria</taxon>
        <taxon>Pseudomonadati</taxon>
        <taxon>Pseudomonadota</taxon>
        <taxon>Alphaproteobacteria</taxon>
        <taxon>Sneathiellales</taxon>
        <taxon>Sneathiellaceae</taxon>
        <taxon>Sneathiella</taxon>
    </lineage>
</organism>
<dbReference type="Gene3D" id="1.20.1080.10">
    <property type="entry name" value="Glycerol uptake facilitator protein"/>
    <property type="match status" value="1"/>
</dbReference>
<dbReference type="InterPro" id="IPR023271">
    <property type="entry name" value="Aquaporin-like"/>
</dbReference>
<dbReference type="NCBIfam" id="NF003838">
    <property type="entry name" value="PRK05420.1"/>
    <property type="match status" value="1"/>
</dbReference>
<reference evidence="8" key="1">
    <citation type="submission" date="2022-06" db="EMBL/GenBank/DDBJ databases">
        <title>Sneathiella actinostolidae sp. nov., isolated from a sea anemonein the Western Pacific Ocean.</title>
        <authorList>
            <person name="Wei M.J."/>
        </authorList>
    </citation>
    <scope>NUCLEOTIDE SEQUENCE</scope>
    <source>
        <strain evidence="8">PHK-P5</strain>
    </source>
</reference>
<feature type="transmembrane region" description="Helical" evidence="7">
    <location>
        <begin position="159"/>
        <end position="183"/>
    </location>
</feature>
<dbReference type="PANTHER" id="PTHR19139">
    <property type="entry name" value="AQUAPORIN TRANSPORTER"/>
    <property type="match status" value="1"/>
</dbReference>
<dbReference type="InterPro" id="IPR034294">
    <property type="entry name" value="Aquaporin_transptr"/>
</dbReference>
<evidence type="ECO:0000256" key="7">
    <source>
        <dbReference type="SAM" id="Phobius"/>
    </source>
</evidence>
<evidence type="ECO:0000313" key="9">
    <source>
        <dbReference type="Proteomes" id="UP001056291"/>
    </source>
</evidence>
<feature type="transmembrane region" description="Helical" evidence="7">
    <location>
        <begin position="83"/>
        <end position="105"/>
    </location>
</feature>
<evidence type="ECO:0000256" key="3">
    <source>
        <dbReference type="ARBA" id="ARBA00022692"/>
    </source>
</evidence>
<feature type="transmembrane region" description="Helical" evidence="7">
    <location>
        <begin position="38"/>
        <end position="62"/>
    </location>
</feature>
<feature type="transmembrane region" description="Helical" evidence="7">
    <location>
        <begin position="131"/>
        <end position="152"/>
    </location>
</feature>
<dbReference type="RefSeq" id="WP_251935326.1">
    <property type="nucleotide sequence ID" value="NZ_CP098747.1"/>
</dbReference>
<gene>
    <name evidence="8" type="primary">aqpZ</name>
    <name evidence="8" type="ORF">NBZ79_02880</name>
</gene>
<dbReference type="Pfam" id="PF00230">
    <property type="entry name" value="MIP"/>
    <property type="match status" value="1"/>
</dbReference>
<evidence type="ECO:0000256" key="2">
    <source>
        <dbReference type="ARBA" id="ARBA00006175"/>
    </source>
</evidence>
<dbReference type="InterPro" id="IPR000425">
    <property type="entry name" value="MIP"/>
</dbReference>
<feature type="transmembrane region" description="Helical" evidence="7">
    <location>
        <begin position="203"/>
        <end position="225"/>
    </location>
</feature>
<dbReference type="NCBIfam" id="TIGR00861">
    <property type="entry name" value="MIP"/>
    <property type="match status" value="1"/>
</dbReference>
<keyword evidence="4 7" id="KW-1133">Transmembrane helix</keyword>
<proteinExistence type="inferred from homology"/>
<name>A0ABY4W3Y9_9PROT</name>
<keyword evidence="9" id="KW-1185">Reference proteome</keyword>